<accession>A0A1M6CZ69</accession>
<proteinExistence type="predicted"/>
<organism evidence="1 2">
    <name type="scientific">Flavobacterium terrae</name>
    <dbReference type="NCBI Taxonomy" id="415425"/>
    <lineage>
        <taxon>Bacteria</taxon>
        <taxon>Pseudomonadati</taxon>
        <taxon>Bacteroidota</taxon>
        <taxon>Flavobacteriia</taxon>
        <taxon>Flavobacteriales</taxon>
        <taxon>Flavobacteriaceae</taxon>
        <taxon>Flavobacterium</taxon>
    </lineage>
</organism>
<keyword evidence="2" id="KW-1185">Reference proteome</keyword>
<dbReference type="PROSITE" id="PS51257">
    <property type="entry name" value="PROKAR_LIPOPROTEIN"/>
    <property type="match status" value="1"/>
</dbReference>
<evidence type="ECO:0008006" key="3">
    <source>
        <dbReference type="Google" id="ProtNLM"/>
    </source>
</evidence>
<gene>
    <name evidence="1" type="ORF">SAMN05444363_1174</name>
</gene>
<dbReference type="STRING" id="415425.SAMN05444363_1174"/>
<evidence type="ECO:0000313" key="1">
    <source>
        <dbReference type="EMBL" id="SHI66322.1"/>
    </source>
</evidence>
<protein>
    <recommendedName>
        <fullName evidence="3">Lipoprotein</fullName>
    </recommendedName>
</protein>
<evidence type="ECO:0000313" key="2">
    <source>
        <dbReference type="Proteomes" id="UP000184488"/>
    </source>
</evidence>
<reference evidence="2" key="1">
    <citation type="submission" date="2016-11" db="EMBL/GenBank/DDBJ databases">
        <authorList>
            <person name="Varghese N."/>
            <person name="Submissions S."/>
        </authorList>
    </citation>
    <scope>NUCLEOTIDE SEQUENCE [LARGE SCALE GENOMIC DNA]</scope>
    <source>
        <strain evidence="2">DSM 18829</strain>
    </source>
</reference>
<dbReference type="EMBL" id="FQZI01000002">
    <property type="protein sequence ID" value="SHI66322.1"/>
    <property type="molecule type" value="Genomic_DNA"/>
</dbReference>
<dbReference type="RefSeq" id="WP_073309472.1">
    <property type="nucleotide sequence ID" value="NZ_FQZI01000002.1"/>
</dbReference>
<dbReference type="Proteomes" id="UP000184488">
    <property type="component" value="Unassembled WGS sequence"/>
</dbReference>
<dbReference type="AlphaFoldDB" id="A0A1M6CZ69"/>
<sequence length="210" mass="24236">MKTKRNVTLLVALILQLLTSCEPKKETEVVKMPHNIIPVRKGIMMKETYKNDVQRIIERNRENGTYQGTEFAWIDLDSLKNYIKLLDKVSELNNKKVTGVRIYFSQYPKVGNYNKEQIEKLIPGRETIFFAPTIAAAPSEKSKRYPILENVPFSIKNTRDNKLKGELSVINALLGHSEQKSDTLQKQRFLEEQETSLLLNEVAMFPPPKQ</sequence>
<dbReference type="OrthoDB" id="1355945at2"/>
<name>A0A1M6CZ69_9FLAO</name>